<evidence type="ECO:0000313" key="3">
    <source>
        <dbReference type="EMBL" id="VEP18481.1"/>
    </source>
</evidence>
<feature type="transmembrane region" description="Helical" evidence="1">
    <location>
        <begin position="209"/>
        <end position="226"/>
    </location>
</feature>
<accession>A0A563W463</accession>
<protein>
    <recommendedName>
        <fullName evidence="5">PEP-CTERM protein-sorting domain-containing protein</fullName>
    </recommendedName>
</protein>
<reference evidence="3 4" key="1">
    <citation type="submission" date="2019-01" db="EMBL/GenBank/DDBJ databases">
        <authorList>
            <person name="Brito A."/>
        </authorList>
    </citation>
    <scope>NUCLEOTIDE SEQUENCE [LARGE SCALE GENOMIC DNA]</scope>
    <source>
        <strain evidence="3">1</strain>
    </source>
</reference>
<keyword evidence="2" id="KW-0732">Signal</keyword>
<evidence type="ECO:0000256" key="2">
    <source>
        <dbReference type="SAM" id="SignalP"/>
    </source>
</evidence>
<organism evidence="3 4">
    <name type="scientific">Hyella patelloides LEGE 07179</name>
    <dbReference type="NCBI Taxonomy" id="945734"/>
    <lineage>
        <taxon>Bacteria</taxon>
        <taxon>Bacillati</taxon>
        <taxon>Cyanobacteriota</taxon>
        <taxon>Cyanophyceae</taxon>
        <taxon>Pleurocapsales</taxon>
        <taxon>Hyellaceae</taxon>
        <taxon>Hyella</taxon>
    </lineage>
</organism>
<keyword evidence="1" id="KW-0812">Transmembrane</keyword>
<gene>
    <name evidence="3" type="ORF">H1P_80036</name>
</gene>
<keyword evidence="1" id="KW-1133">Transmembrane helix</keyword>
<evidence type="ECO:0000256" key="1">
    <source>
        <dbReference type="SAM" id="Phobius"/>
    </source>
</evidence>
<dbReference type="Proteomes" id="UP000320055">
    <property type="component" value="Unassembled WGS sequence"/>
</dbReference>
<dbReference type="EMBL" id="CAACVJ010000687">
    <property type="protein sequence ID" value="VEP18481.1"/>
    <property type="molecule type" value="Genomic_DNA"/>
</dbReference>
<sequence length="231" mass="24533">MKKKLSNLIKTVLLAFSFTVASSELSVSAITLTASDVDKTFDVDWRLTAGEEDNDGGTIAPIDLSAEANFTLTNFENDRITLEVALNNTTILSSGVTEAGITNFGFSVSSNATNVNFIDNPDNGFTEAIINGNGQQNFPGGFKQIDVCVFTNGCSGGSQGDALAAGNSDDFFLELFGDFSSGATLSSFPVKFQTTQGSFSFENQEIPEPGMIIALGLFTIGSLVITRHKKF</sequence>
<evidence type="ECO:0000313" key="4">
    <source>
        <dbReference type="Proteomes" id="UP000320055"/>
    </source>
</evidence>
<proteinExistence type="predicted"/>
<evidence type="ECO:0008006" key="5">
    <source>
        <dbReference type="Google" id="ProtNLM"/>
    </source>
</evidence>
<name>A0A563W463_9CYAN</name>
<dbReference type="OrthoDB" id="9815701at2"/>
<keyword evidence="1" id="KW-0472">Membrane</keyword>
<feature type="chain" id="PRO_5022105620" description="PEP-CTERM protein-sorting domain-containing protein" evidence="2">
    <location>
        <begin position="24"/>
        <end position="231"/>
    </location>
</feature>
<feature type="signal peptide" evidence="2">
    <location>
        <begin position="1"/>
        <end position="23"/>
    </location>
</feature>
<dbReference type="NCBIfam" id="NF033947">
    <property type="entry name" value="PEP-cistern"/>
    <property type="match status" value="1"/>
</dbReference>
<dbReference type="RefSeq" id="WP_144863621.1">
    <property type="nucleotide sequence ID" value="NZ_LR213772.1"/>
</dbReference>
<keyword evidence="4" id="KW-1185">Reference proteome</keyword>
<dbReference type="AlphaFoldDB" id="A0A563W463"/>